<accession>A0A812WXJ0</accession>
<evidence type="ECO:0000313" key="1">
    <source>
        <dbReference type="EMBL" id="CAE7699753.1"/>
    </source>
</evidence>
<proteinExistence type="predicted"/>
<name>A0A812WXJ0_9DINO</name>
<keyword evidence="2" id="KW-1185">Reference proteome</keyword>
<protein>
    <submittedName>
        <fullName evidence="1">Uncharacterized protein</fullName>
    </submittedName>
</protein>
<reference evidence="1" key="1">
    <citation type="submission" date="2021-02" db="EMBL/GenBank/DDBJ databases">
        <authorList>
            <person name="Dougan E. K."/>
            <person name="Rhodes N."/>
            <person name="Thang M."/>
            <person name="Chan C."/>
        </authorList>
    </citation>
    <scope>NUCLEOTIDE SEQUENCE</scope>
</reference>
<dbReference type="Proteomes" id="UP000601435">
    <property type="component" value="Unassembled WGS sequence"/>
</dbReference>
<dbReference type="AlphaFoldDB" id="A0A812WXJ0"/>
<organism evidence="1 2">
    <name type="scientific">Symbiodinium necroappetens</name>
    <dbReference type="NCBI Taxonomy" id="1628268"/>
    <lineage>
        <taxon>Eukaryota</taxon>
        <taxon>Sar</taxon>
        <taxon>Alveolata</taxon>
        <taxon>Dinophyceae</taxon>
        <taxon>Suessiales</taxon>
        <taxon>Symbiodiniaceae</taxon>
        <taxon>Symbiodinium</taxon>
    </lineage>
</organism>
<gene>
    <name evidence="1" type="ORF">SNEC2469_LOCUS20159</name>
</gene>
<evidence type="ECO:0000313" key="2">
    <source>
        <dbReference type="Proteomes" id="UP000601435"/>
    </source>
</evidence>
<sequence length="308" mass="32949">MKCTTYDYENTYSTVYYNGAVLLPTKVPRGRLDLPAIVAQHENASELRSSCRKASPLPAASALKGNDAEIPNLQQRKSEQGLTQWGWSASVEEATEATCASGEVTLRDFQPAGVAETCCPRSKVACAGCASFTGGSSCQRCAEGFIMREGKCTACTNSGGWLLGENIGGLGMLRPGFRIGISLLWMFAFFVPEKEDRSAALMHSLTMNEYEFPHRNCFIVAAGVDDISWTSSIIAHILGSARAGRSSATSVFSKLFATIKRSQRLSVDGKSCMQLAASDCSDEKVRGQSSNEACCQCGGGIVTQLAGR</sequence>
<comment type="caution">
    <text evidence="1">The sequence shown here is derived from an EMBL/GenBank/DDBJ whole genome shotgun (WGS) entry which is preliminary data.</text>
</comment>
<dbReference type="EMBL" id="CAJNJA010034912">
    <property type="protein sequence ID" value="CAE7699753.1"/>
    <property type="molecule type" value="Genomic_DNA"/>
</dbReference>